<proteinExistence type="predicted"/>
<dbReference type="Proteomes" id="UP000014003">
    <property type="component" value="Unassembled WGS sequence"/>
</dbReference>
<name>R8CIN2_BACCE</name>
<protein>
    <submittedName>
        <fullName evidence="1">Uncharacterized protein</fullName>
    </submittedName>
</protein>
<evidence type="ECO:0000313" key="2">
    <source>
        <dbReference type="Proteomes" id="UP000014003"/>
    </source>
</evidence>
<sequence length="136" mass="15498">MTTITTTSQAIKAVTDALEGHDNITLAKLEADGIEVSERTLYKVLDVLKDNRLFNAVKGTAYLTNGFTVVYEEKGFKYCRMEQIVFIGNNHNIVLKDQPRIKVYISSAMWVDVSISYSDRTFINMCLTPHERLTRE</sequence>
<reference evidence="1 2" key="1">
    <citation type="submission" date="2012-12" db="EMBL/GenBank/DDBJ databases">
        <title>The Genome Sequence of Bacillus cereus HuA3-9.</title>
        <authorList>
            <consortium name="The Broad Institute Genome Sequencing Platform"/>
            <consortium name="The Broad Institute Genome Sequencing Center for Infectious Disease"/>
            <person name="Feldgarden M."/>
            <person name="Van der Auwera G.A."/>
            <person name="Mahillon J."/>
            <person name="Duprez V."/>
            <person name="Timmery S."/>
            <person name="Mattelet C."/>
            <person name="Dierick K."/>
            <person name="Sun M."/>
            <person name="Yu Z."/>
            <person name="Zhu L."/>
            <person name="Hu X."/>
            <person name="Shank E.B."/>
            <person name="Swiecicka I."/>
            <person name="Hansen B.M."/>
            <person name="Andrup L."/>
            <person name="Walker B."/>
            <person name="Young S.K."/>
            <person name="Zeng Q."/>
            <person name="Gargeya S."/>
            <person name="Fitzgerald M."/>
            <person name="Haas B."/>
            <person name="Abouelleil A."/>
            <person name="Alvarado L."/>
            <person name="Arachchi H.M."/>
            <person name="Berlin A.M."/>
            <person name="Chapman S.B."/>
            <person name="Dewar J."/>
            <person name="Goldberg J."/>
            <person name="Griggs A."/>
            <person name="Gujja S."/>
            <person name="Hansen M."/>
            <person name="Howarth C."/>
            <person name="Imamovic A."/>
            <person name="Larimer J."/>
            <person name="McCowan C."/>
            <person name="Murphy C."/>
            <person name="Neiman D."/>
            <person name="Pearson M."/>
            <person name="Priest M."/>
            <person name="Roberts A."/>
            <person name="Saif S."/>
            <person name="Shea T."/>
            <person name="Sisk P."/>
            <person name="Sykes S."/>
            <person name="Wortman J."/>
            <person name="Nusbaum C."/>
            <person name="Birren B."/>
        </authorList>
    </citation>
    <scope>NUCLEOTIDE SEQUENCE [LARGE SCALE GENOMIC DNA]</scope>
    <source>
        <strain evidence="1 2">HuA3-9</strain>
    </source>
</reference>
<dbReference type="AlphaFoldDB" id="R8CIN2"/>
<dbReference type="RefSeq" id="WP_016094948.1">
    <property type="nucleotide sequence ID" value="NZ_KB976126.1"/>
</dbReference>
<comment type="caution">
    <text evidence="1">The sequence shown here is derived from an EMBL/GenBank/DDBJ whole genome shotgun (WGS) entry which is preliminary data.</text>
</comment>
<evidence type="ECO:0000313" key="1">
    <source>
        <dbReference type="EMBL" id="EOO11452.1"/>
    </source>
</evidence>
<dbReference type="HOGENOM" id="CLU_1871186_0_0_9"/>
<accession>R8CIN2</accession>
<dbReference type="EMBL" id="AHDZ01000070">
    <property type="protein sequence ID" value="EOO11452.1"/>
    <property type="molecule type" value="Genomic_DNA"/>
</dbReference>
<gene>
    <name evidence="1" type="ORF">IGA_05715</name>
</gene>
<organism evidence="1 2">
    <name type="scientific">Bacillus cereus HuA3-9</name>
    <dbReference type="NCBI Taxonomy" id="1053205"/>
    <lineage>
        <taxon>Bacteria</taxon>
        <taxon>Bacillati</taxon>
        <taxon>Bacillota</taxon>
        <taxon>Bacilli</taxon>
        <taxon>Bacillales</taxon>
        <taxon>Bacillaceae</taxon>
        <taxon>Bacillus</taxon>
        <taxon>Bacillus cereus group</taxon>
    </lineage>
</organism>